<gene>
    <name evidence="7" type="ORF">EGI31_10000</name>
</gene>
<dbReference type="InterPro" id="IPR023296">
    <property type="entry name" value="Glyco_hydro_beta-prop_sf"/>
</dbReference>
<dbReference type="EMBL" id="RJUF01000024">
    <property type="protein sequence ID" value="MCP9763290.1"/>
    <property type="molecule type" value="Genomic_DNA"/>
</dbReference>
<dbReference type="InterPro" id="IPR013148">
    <property type="entry name" value="Glyco_hydro_32_N"/>
</dbReference>
<dbReference type="Proteomes" id="UP001204144">
    <property type="component" value="Unassembled WGS sequence"/>
</dbReference>
<evidence type="ECO:0000313" key="7">
    <source>
        <dbReference type="EMBL" id="MCP9763290.1"/>
    </source>
</evidence>
<evidence type="ECO:0000256" key="2">
    <source>
        <dbReference type="ARBA" id="ARBA00022801"/>
    </source>
</evidence>
<dbReference type="PANTHER" id="PTHR42800:SF3">
    <property type="entry name" value="GLYCOSYL HYDROLASE FAMILY 32 N-TERMINAL DOMAIN-CONTAINING PROTEIN"/>
    <property type="match status" value="1"/>
</dbReference>
<comment type="similarity">
    <text evidence="1 4">Belongs to the glycosyl hydrolase 32 family.</text>
</comment>
<dbReference type="SUPFAM" id="SSF75005">
    <property type="entry name" value="Arabinanase/levansucrase/invertase"/>
    <property type="match status" value="1"/>
</dbReference>
<sequence>MAIVQSFAQDFRPNYHYTPPKNWVNDPNGLVYLDGEYHLFYQYNPFGDKWGHMSWGHAVSKDLIKWETLPLALPEIQNGDGSTTMIFSGCVVVDSFNTSGLFKAGFKKGLIAVFTSHVSKPGQDLAQHQSLAYSSDKGRTWKYFDKNPVLDIGLTNFRDPNVIWWPSEKKWIMTVVKPLEYIVQFYSSKDLKKWTFMSEFGKQGDMTKIWECPSLVKIPIVNTAETKWVLMISSGHRQAGYLAMQYFVGDFDGNSFKPQKQNEVFYVDEGKDFYAAVPFYNLPKNQKNPIIIGWTNDWEYANDIPAPDGYRGGFSVARKLSLYKTGNTYKLQQQPIISEKLTKEELFLSPGYSLNSKLGEKTANSYALSLDINLGTSKGFDLELLKTAEHYLKLRYDVASNMLSLDRINSGKTDFHQRFPSVESVKVMPEKNKLRLDILVDRTLVEVYVNGGKVVLTDLVFPERLKTVEVLKWRE</sequence>
<dbReference type="InterPro" id="IPR013189">
    <property type="entry name" value="Glyco_hydro_32_C"/>
</dbReference>
<dbReference type="AlphaFoldDB" id="A0AAE3H5A0"/>
<dbReference type="CDD" id="cd18622">
    <property type="entry name" value="GH32_Inu-like"/>
    <property type="match status" value="1"/>
</dbReference>
<dbReference type="RefSeq" id="WP_255037073.1">
    <property type="nucleotide sequence ID" value="NZ_RJUF01000024.1"/>
</dbReference>
<evidence type="ECO:0000259" key="5">
    <source>
        <dbReference type="Pfam" id="PF00251"/>
    </source>
</evidence>
<keyword evidence="3 4" id="KW-0326">Glycosidase</keyword>
<evidence type="ECO:0000256" key="1">
    <source>
        <dbReference type="ARBA" id="ARBA00009902"/>
    </source>
</evidence>
<dbReference type="Pfam" id="PF00251">
    <property type="entry name" value="Glyco_hydro_32N"/>
    <property type="match status" value="1"/>
</dbReference>
<dbReference type="Pfam" id="PF08244">
    <property type="entry name" value="Glyco_hydro_32C"/>
    <property type="match status" value="1"/>
</dbReference>
<dbReference type="PANTHER" id="PTHR42800">
    <property type="entry name" value="EXOINULINASE INUD (AFU_ORTHOLOGUE AFUA_5G00480)"/>
    <property type="match status" value="1"/>
</dbReference>
<proteinExistence type="inferred from homology"/>
<dbReference type="GO" id="GO:0004575">
    <property type="term" value="F:sucrose alpha-glucosidase activity"/>
    <property type="evidence" value="ECO:0007669"/>
    <property type="project" value="TreeGrafter"/>
</dbReference>
<dbReference type="PROSITE" id="PS00609">
    <property type="entry name" value="GLYCOSYL_HYDROL_F32"/>
    <property type="match status" value="1"/>
</dbReference>
<keyword evidence="8" id="KW-1185">Reference proteome</keyword>
<evidence type="ECO:0000259" key="6">
    <source>
        <dbReference type="Pfam" id="PF08244"/>
    </source>
</evidence>
<dbReference type="Gene3D" id="2.115.10.20">
    <property type="entry name" value="Glycosyl hydrolase domain, family 43"/>
    <property type="match status" value="1"/>
</dbReference>
<dbReference type="InterPro" id="IPR018053">
    <property type="entry name" value="Glyco_hydro_32_AS"/>
</dbReference>
<dbReference type="Gene3D" id="2.60.120.560">
    <property type="entry name" value="Exo-inulinase, domain 1"/>
    <property type="match status" value="1"/>
</dbReference>
<dbReference type="SUPFAM" id="SSF49899">
    <property type="entry name" value="Concanavalin A-like lectins/glucanases"/>
    <property type="match status" value="1"/>
</dbReference>
<name>A0AAE3H5A0_9BACT</name>
<evidence type="ECO:0000313" key="8">
    <source>
        <dbReference type="Proteomes" id="UP001204144"/>
    </source>
</evidence>
<comment type="caution">
    <text evidence="7">The sequence shown here is derived from an EMBL/GenBank/DDBJ whole genome shotgun (WGS) entry which is preliminary data.</text>
</comment>
<dbReference type="GO" id="GO:0005987">
    <property type="term" value="P:sucrose catabolic process"/>
    <property type="evidence" value="ECO:0007669"/>
    <property type="project" value="TreeGrafter"/>
</dbReference>
<organism evidence="7 8">
    <name type="scientific">Lacihabitans soyangensis</name>
    <dbReference type="NCBI Taxonomy" id="869394"/>
    <lineage>
        <taxon>Bacteria</taxon>
        <taxon>Pseudomonadati</taxon>
        <taxon>Bacteroidota</taxon>
        <taxon>Cytophagia</taxon>
        <taxon>Cytophagales</taxon>
        <taxon>Leadbetterellaceae</taxon>
        <taxon>Lacihabitans</taxon>
    </lineage>
</organism>
<accession>A0AAE3H5A0</accession>
<dbReference type="SMART" id="SM00640">
    <property type="entry name" value="Glyco_32"/>
    <property type="match status" value="1"/>
</dbReference>
<feature type="domain" description="Glycosyl hydrolase family 32 N-terminal" evidence="5">
    <location>
        <begin position="16"/>
        <end position="335"/>
    </location>
</feature>
<keyword evidence="2 4" id="KW-0378">Hydrolase</keyword>
<feature type="domain" description="Glycosyl hydrolase family 32 C-terminal" evidence="6">
    <location>
        <begin position="356"/>
        <end position="463"/>
    </location>
</feature>
<dbReference type="InterPro" id="IPR013320">
    <property type="entry name" value="ConA-like_dom_sf"/>
</dbReference>
<protein>
    <submittedName>
        <fullName evidence="7">Glycoside hydrolase family 32 protein</fullName>
    </submittedName>
</protein>
<dbReference type="GO" id="GO:0005737">
    <property type="term" value="C:cytoplasm"/>
    <property type="evidence" value="ECO:0007669"/>
    <property type="project" value="TreeGrafter"/>
</dbReference>
<evidence type="ECO:0000256" key="3">
    <source>
        <dbReference type="ARBA" id="ARBA00023295"/>
    </source>
</evidence>
<reference evidence="7 8" key="1">
    <citation type="submission" date="2018-11" db="EMBL/GenBank/DDBJ databases">
        <title>Novel bacteria species description.</title>
        <authorList>
            <person name="Han J.-H."/>
        </authorList>
    </citation>
    <scope>NUCLEOTIDE SEQUENCE [LARGE SCALE GENOMIC DNA]</scope>
    <source>
        <strain evidence="7 8">KCTC23259</strain>
    </source>
</reference>
<dbReference type="InterPro" id="IPR001362">
    <property type="entry name" value="Glyco_hydro_32"/>
</dbReference>
<evidence type="ECO:0000256" key="4">
    <source>
        <dbReference type="RuleBase" id="RU362110"/>
    </source>
</evidence>